<gene>
    <name evidence="1" type="ORF">QTO34_004439</name>
</gene>
<comment type="caution">
    <text evidence="1">The sequence shown here is derived from an EMBL/GenBank/DDBJ whole genome shotgun (WGS) entry which is preliminary data.</text>
</comment>
<proteinExistence type="predicted"/>
<dbReference type="EMBL" id="JAULJE010000014">
    <property type="protein sequence ID" value="KAK1334868.1"/>
    <property type="molecule type" value="Genomic_DNA"/>
</dbReference>
<protein>
    <submittedName>
        <fullName evidence="1">Uncharacterized protein</fullName>
    </submittedName>
</protein>
<sequence>MAVALKRFVIAQDIVVSEFVSAAKTELPLTERFQRLCLTVLDAGKFKMKILSSRVWVVSAKNLGSTSNKTAHCCLLTSSTTERLRILTSEWKTHSTKGQVVEAGVSYWVRKFWSWPCTIDPGDTSIGFDITITLQLATERTLLPQLIALLTMKSTNCKIPWRHFKRSEIRQLMKQQYCSMLPTETGRNRI</sequence>
<name>A0AA40HPC0_CNENI</name>
<dbReference type="Proteomes" id="UP001177744">
    <property type="component" value="Unassembled WGS sequence"/>
</dbReference>
<keyword evidence="2" id="KW-1185">Reference proteome</keyword>
<evidence type="ECO:0000313" key="2">
    <source>
        <dbReference type="Proteomes" id="UP001177744"/>
    </source>
</evidence>
<accession>A0AA40HPC0</accession>
<evidence type="ECO:0000313" key="1">
    <source>
        <dbReference type="EMBL" id="KAK1334868.1"/>
    </source>
</evidence>
<reference evidence="1" key="1">
    <citation type="submission" date="2023-06" db="EMBL/GenBank/DDBJ databases">
        <title>Reference genome for the Northern bat (Eptesicus nilssonii), a most northern bat species.</title>
        <authorList>
            <person name="Laine V.N."/>
            <person name="Pulliainen A.T."/>
            <person name="Lilley T.M."/>
        </authorList>
    </citation>
    <scope>NUCLEOTIDE SEQUENCE</scope>
    <source>
        <strain evidence="1">BLF_Eptnil</strain>
        <tissue evidence="1">Kidney</tissue>
    </source>
</reference>
<organism evidence="1 2">
    <name type="scientific">Cnephaeus nilssonii</name>
    <name type="common">Northern bat</name>
    <name type="synonym">Eptesicus nilssonii</name>
    <dbReference type="NCBI Taxonomy" id="3371016"/>
    <lineage>
        <taxon>Eukaryota</taxon>
        <taxon>Metazoa</taxon>
        <taxon>Chordata</taxon>
        <taxon>Craniata</taxon>
        <taxon>Vertebrata</taxon>
        <taxon>Euteleostomi</taxon>
        <taxon>Mammalia</taxon>
        <taxon>Eutheria</taxon>
        <taxon>Laurasiatheria</taxon>
        <taxon>Chiroptera</taxon>
        <taxon>Yangochiroptera</taxon>
        <taxon>Vespertilionidae</taxon>
        <taxon>Cnephaeus</taxon>
    </lineage>
</organism>
<dbReference type="AlphaFoldDB" id="A0AA40HPC0"/>